<dbReference type="InterPro" id="IPR053320">
    <property type="entry name" value="Protein_DD3-3_O-glyco"/>
</dbReference>
<keyword evidence="2" id="KW-0732">Signal</keyword>
<keyword evidence="1" id="KW-0472">Membrane</keyword>
<evidence type="ECO:0000313" key="4">
    <source>
        <dbReference type="RefSeq" id="XP_006822467.1"/>
    </source>
</evidence>
<evidence type="ECO:0000256" key="1">
    <source>
        <dbReference type="SAM" id="Phobius"/>
    </source>
</evidence>
<dbReference type="RefSeq" id="XP_006822467.1">
    <property type="nucleotide sequence ID" value="XM_006822404.1"/>
</dbReference>
<gene>
    <name evidence="4" type="primary">LOC100372690</name>
</gene>
<name>A0ABM0MR26_SACKO</name>
<proteinExistence type="predicted"/>
<dbReference type="Proteomes" id="UP000694865">
    <property type="component" value="Unplaced"/>
</dbReference>
<dbReference type="PANTHER" id="PTHR35170:SF1">
    <property type="entry name" value="PROTEIN DD3-3"/>
    <property type="match status" value="1"/>
</dbReference>
<feature type="transmembrane region" description="Helical" evidence="1">
    <location>
        <begin position="680"/>
        <end position="704"/>
    </location>
</feature>
<evidence type="ECO:0000256" key="2">
    <source>
        <dbReference type="SAM" id="SignalP"/>
    </source>
</evidence>
<accession>A0ABM0MR26</accession>
<dbReference type="GeneID" id="100372690"/>
<evidence type="ECO:0000313" key="3">
    <source>
        <dbReference type="Proteomes" id="UP000694865"/>
    </source>
</evidence>
<keyword evidence="3" id="KW-1185">Reference proteome</keyword>
<reference evidence="4" key="1">
    <citation type="submission" date="2025-08" db="UniProtKB">
        <authorList>
            <consortium name="RefSeq"/>
        </authorList>
    </citation>
    <scope>IDENTIFICATION</scope>
    <source>
        <tissue evidence="4">Testes</tissue>
    </source>
</reference>
<protein>
    <submittedName>
        <fullName evidence="4">Protein DD3-3-like</fullName>
    </submittedName>
</protein>
<keyword evidence="1" id="KW-0812">Transmembrane</keyword>
<dbReference type="PANTHER" id="PTHR35170">
    <property type="entry name" value="PROTEIN DD3-3"/>
    <property type="match status" value="1"/>
</dbReference>
<feature type="signal peptide" evidence="2">
    <location>
        <begin position="1"/>
        <end position="16"/>
    </location>
</feature>
<feature type="chain" id="PRO_5047198689" evidence="2">
    <location>
        <begin position="17"/>
        <end position="729"/>
    </location>
</feature>
<sequence length="729" mass="82913">MYSVTVLLLFLLGVQADIYLHNPRTNQHSCGDLNSHCELIIQYMCHDNVRDGAVTTTIPTDLNNCYGYDCNNDLEYGMQENYDYYNNCKLRERNQGLFTADQNVKGTTAKYTRQNPNGNRYGYECPEERDYYPYWQPSPWRDIAVMTNNARMCPYYQQESANVKSKWACVVPSGYLKENINSRTPVVPTNKRDCEYILYPEDDENGERGVWREFPSHNIPPPECHETEWTRDNHLGNGKGGYPNVYNWTIPDDIIHEHCVLRMRYNISTGEFDGWDPNVNSTLNSNGNEPSTLDIHTRLGFSSREEAAARGYVYEQNPVVEIFDEFTEDGKDFGLELAINTNQYGRVFQDRSHSFAIRKRPESLQSARIYNFNVRGKRGNIVQVYPAVEYDFVPNTLRLSKDDYVHIQWTGSNTNPNNNDGQGLAGTDRSNLVLLGEQVYTEGENSNPYEPYNKYGHLGLNTPMHLDNVTFLGLNQQDLINLAVLNPNQFRGELSELDDAGTYFDLGPRKTTENGHYHFMCTRNNNFSNRSQKGKILTVEQIISGAAIGWNGGNLTIDGLAGIHVERDTLDDLYKFQMEVWAAKQGEAAMHQIGRQISVGTGYASDYVVLHPQQKVTQDDKTFTMKIKVTHPTTEDIAVYRSNADTFSSWHRVSAVKQGDSVLFETQEGGVYVVRTESDVAAIVGIVLGCLAAIIIIVGTVIYFRRHPDKWNRVTHSCSRAKKSTQSKV</sequence>
<keyword evidence="1" id="KW-1133">Transmembrane helix</keyword>
<organism evidence="3 4">
    <name type="scientific">Saccoglossus kowalevskii</name>
    <name type="common">Acorn worm</name>
    <dbReference type="NCBI Taxonomy" id="10224"/>
    <lineage>
        <taxon>Eukaryota</taxon>
        <taxon>Metazoa</taxon>
        <taxon>Hemichordata</taxon>
        <taxon>Enteropneusta</taxon>
        <taxon>Harrimaniidae</taxon>
        <taxon>Saccoglossus</taxon>
    </lineage>
</organism>